<protein>
    <submittedName>
        <fullName evidence="2">Uncharacterized protein</fullName>
    </submittedName>
</protein>
<accession>A0A6A6XHB3</accession>
<gene>
    <name evidence="2" type="ORF">K505DRAFT_11296</name>
</gene>
<evidence type="ECO:0000256" key="1">
    <source>
        <dbReference type="SAM" id="Phobius"/>
    </source>
</evidence>
<proteinExistence type="predicted"/>
<evidence type="ECO:0000313" key="2">
    <source>
        <dbReference type="EMBL" id="KAF2795554.1"/>
    </source>
</evidence>
<dbReference type="Proteomes" id="UP000799757">
    <property type="component" value="Unassembled WGS sequence"/>
</dbReference>
<evidence type="ECO:0000313" key="3">
    <source>
        <dbReference type="Proteomes" id="UP000799757"/>
    </source>
</evidence>
<feature type="transmembrane region" description="Helical" evidence="1">
    <location>
        <begin position="77"/>
        <end position="95"/>
    </location>
</feature>
<sequence>MNSPQNVEDNVETPLLLQDLDIQTPPWQSDNAWIRIPAQIIVSILRFLWAHFAHFVFLSVLITVGIFLSISVSRGDIPVGLLIALPFTAVVWAIYSRLSHERA</sequence>
<name>A0A6A6XHB3_9PLEO</name>
<reference evidence="2" key="1">
    <citation type="journal article" date="2020" name="Stud. Mycol.">
        <title>101 Dothideomycetes genomes: a test case for predicting lifestyles and emergence of pathogens.</title>
        <authorList>
            <person name="Haridas S."/>
            <person name="Albert R."/>
            <person name="Binder M."/>
            <person name="Bloem J."/>
            <person name="Labutti K."/>
            <person name="Salamov A."/>
            <person name="Andreopoulos B."/>
            <person name="Baker S."/>
            <person name="Barry K."/>
            <person name="Bills G."/>
            <person name="Bluhm B."/>
            <person name="Cannon C."/>
            <person name="Castanera R."/>
            <person name="Culley D."/>
            <person name="Daum C."/>
            <person name="Ezra D."/>
            <person name="Gonzalez J."/>
            <person name="Henrissat B."/>
            <person name="Kuo A."/>
            <person name="Liang C."/>
            <person name="Lipzen A."/>
            <person name="Lutzoni F."/>
            <person name="Magnuson J."/>
            <person name="Mondo S."/>
            <person name="Nolan M."/>
            <person name="Ohm R."/>
            <person name="Pangilinan J."/>
            <person name="Park H.-J."/>
            <person name="Ramirez L."/>
            <person name="Alfaro M."/>
            <person name="Sun H."/>
            <person name="Tritt A."/>
            <person name="Yoshinaga Y."/>
            <person name="Zwiers L.-H."/>
            <person name="Turgeon B."/>
            <person name="Goodwin S."/>
            <person name="Spatafora J."/>
            <person name="Crous P."/>
            <person name="Grigoriev I."/>
        </authorList>
    </citation>
    <scope>NUCLEOTIDE SEQUENCE</scope>
    <source>
        <strain evidence="2">CBS 109.77</strain>
    </source>
</reference>
<dbReference type="AlphaFoldDB" id="A0A6A6XHB3"/>
<keyword evidence="1" id="KW-1133">Transmembrane helix</keyword>
<keyword evidence="1" id="KW-0472">Membrane</keyword>
<keyword evidence="1" id="KW-0812">Transmembrane</keyword>
<organism evidence="2 3">
    <name type="scientific">Melanomma pulvis-pyrius CBS 109.77</name>
    <dbReference type="NCBI Taxonomy" id="1314802"/>
    <lineage>
        <taxon>Eukaryota</taxon>
        <taxon>Fungi</taxon>
        <taxon>Dikarya</taxon>
        <taxon>Ascomycota</taxon>
        <taxon>Pezizomycotina</taxon>
        <taxon>Dothideomycetes</taxon>
        <taxon>Pleosporomycetidae</taxon>
        <taxon>Pleosporales</taxon>
        <taxon>Melanommataceae</taxon>
        <taxon>Melanomma</taxon>
    </lineage>
</organism>
<dbReference type="OrthoDB" id="3799044at2759"/>
<feature type="transmembrane region" description="Helical" evidence="1">
    <location>
        <begin position="47"/>
        <end position="71"/>
    </location>
</feature>
<dbReference type="EMBL" id="MU001855">
    <property type="protein sequence ID" value="KAF2795554.1"/>
    <property type="molecule type" value="Genomic_DNA"/>
</dbReference>
<keyword evidence="3" id="KW-1185">Reference proteome</keyword>